<organism evidence="2 3">
    <name type="scientific">Glycomyces niveus</name>
    <dbReference type="NCBI Taxonomy" id="2820287"/>
    <lineage>
        <taxon>Bacteria</taxon>
        <taxon>Bacillati</taxon>
        <taxon>Actinomycetota</taxon>
        <taxon>Actinomycetes</taxon>
        <taxon>Glycomycetales</taxon>
        <taxon>Glycomycetaceae</taxon>
        <taxon>Glycomyces</taxon>
    </lineage>
</organism>
<reference evidence="2 3" key="1">
    <citation type="submission" date="2021-03" db="EMBL/GenBank/DDBJ databases">
        <title>Glycomyces sp. nov., a novel actinomycete isolated from soil.</title>
        <authorList>
            <person name="Yang X."/>
            <person name="Xu X."/>
        </authorList>
    </citation>
    <scope>NUCLEOTIDE SEQUENCE [LARGE SCALE GENOMIC DNA]</scope>
    <source>
        <strain evidence="2 3">NEAU-S30</strain>
    </source>
</reference>
<gene>
    <name evidence="2" type="ORF">J5V16_09860</name>
</gene>
<evidence type="ECO:0008006" key="4">
    <source>
        <dbReference type="Google" id="ProtNLM"/>
    </source>
</evidence>
<dbReference type="Proteomes" id="UP000681341">
    <property type="component" value="Unassembled WGS sequence"/>
</dbReference>
<keyword evidence="3" id="KW-1185">Reference proteome</keyword>
<dbReference type="RefSeq" id="WP_208496007.1">
    <property type="nucleotide sequence ID" value="NZ_JAGFNP010000004.1"/>
</dbReference>
<sequence>MGEFSISPEIVQSGAETLGAASEEIYRAMNTLAEASGKLEGTAEAGGFAGIAECVQAVQLWESDYIAVHRADIEDAALCAAVSAASSEEVDTYVSSMFSEYADSYFPEGRTTPAPERPAPDPSTQMPRGGESVAV</sequence>
<protein>
    <recommendedName>
        <fullName evidence="4">PE domain-containing protein</fullName>
    </recommendedName>
</protein>
<feature type="region of interest" description="Disordered" evidence="1">
    <location>
        <begin position="106"/>
        <end position="135"/>
    </location>
</feature>
<comment type="caution">
    <text evidence="2">The sequence shown here is derived from an EMBL/GenBank/DDBJ whole genome shotgun (WGS) entry which is preliminary data.</text>
</comment>
<dbReference type="EMBL" id="JAGFNP010000004">
    <property type="protein sequence ID" value="MBO3733127.1"/>
    <property type="molecule type" value="Genomic_DNA"/>
</dbReference>
<evidence type="ECO:0000256" key="1">
    <source>
        <dbReference type="SAM" id="MobiDB-lite"/>
    </source>
</evidence>
<evidence type="ECO:0000313" key="2">
    <source>
        <dbReference type="EMBL" id="MBO3733127.1"/>
    </source>
</evidence>
<proteinExistence type="predicted"/>
<evidence type="ECO:0000313" key="3">
    <source>
        <dbReference type="Proteomes" id="UP000681341"/>
    </source>
</evidence>
<name>A0ABS3U612_9ACTN</name>
<accession>A0ABS3U612</accession>